<dbReference type="InterPro" id="IPR013740">
    <property type="entry name" value="Redoxin"/>
</dbReference>
<keyword evidence="4" id="KW-1185">Reference proteome</keyword>
<feature type="signal peptide" evidence="1">
    <location>
        <begin position="1"/>
        <end position="21"/>
    </location>
</feature>
<dbReference type="OrthoDB" id="1118217at2"/>
<sequence>MRIFSLLGMALLLAVPVTALRAQGLHEGDQVPAFTLATLNSPRPTFTSAEAAGKLLLVEFWGTWCSPCIPALLHLDSLQQAFPQQLQVVGVAADPEARVRTFLQRRPVHIPLAPLPDEQAPLYRYFPHRTVPHTVVIGPDGKVLAITEPRQITPAVVRQWLAGQRAVVEAKHDELRNPLIFFPADTSTRSSLKVLPYLTGVGSQMRRDQTPGLRGRRVTFINTTLQNLVQQVYHVSHLRVQNQLPASRNKFEPANLFCVDVIVPRAQGGQLLERLRPELGPRFGLQVTVRPENRPVYVLRRLPNAAAWPPSSKAEQASWSGRGFEAEGGRVEMLREFLENMSSKPVVDETGLTGRYDIMLELQPEDKMAEVRQHLQKLGLTLEEATRPIDVVYMAETKTP</sequence>
<evidence type="ECO:0000256" key="1">
    <source>
        <dbReference type="SAM" id="SignalP"/>
    </source>
</evidence>
<dbReference type="AlphaFoldDB" id="A0A428KK92"/>
<evidence type="ECO:0000313" key="3">
    <source>
        <dbReference type="EMBL" id="RSK46830.1"/>
    </source>
</evidence>
<dbReference type="NCBIfam" id="TIGR03435">
    <property type="entry name" value="Soli_TIGR03435"/>
    <property type="match status" value="1"/>
</dbReference>
<dbReference type="SUPFAM" id="SSF52833">
    <property type="entry name" value="Thioredoxin-like"/>
    <property type="match status" value="1"/>
</dbReference>
<dbReference type="PANTHER" id="PTHR42852">
    <property type="entry name" value="THIOL:DISULFIDE INTERCHANGE PROTEIN DSBE"/>
    <property type="match status" value="1"/>
</dbReference>
<dbReference type="InterPro" id="IPR017801">
    <property type="entry name" value="DUF3738"/>
</dbReference>
<keyword evidence="1" id="KW-0732">Signal</keyword>
<dbReference type="GO" id="GO:0016491">
    <property type="term" value="F:oxidoreductase activity"/>
    <property type="evidence" value="ECO:0007669"/>
    <property type="project" value="InterPro"/>
</dbReference>
<dbReference type="Proteomes" id="UP000273500">
    <property type="component" value="Unassembled WGS sequence"/>
</dbReference>
<evidence type="ECO:0000259" key="2">
    <source>
        <dbReference type="PROSITE" id="PS51352"/>
    </source>
</evidence>
<dbReference type="Gene3D" id="3.40.30.10">
    <property type="entry name" value="Glutaredoxin"/>
    <property type="match status" value="1"/>
</dbReference>
<dbReference type="InterPro" id="IPR050553">
    <property type="entry name" value="Thioredoxin_ResA/DsbE_sf"/>
</dbReference>
<gene>
    <name evidence="3" type="ORF">EI291_17445</name>
</gene>
<dbReference type="PANTHER" id="PTHR42852:SF17">
    <property type="entry name" value="THIOREDOXIN-LIKE PROTEIN HI_1115"/>
    <property type="match status" value="1"/>
</dbReference>
<proteinExistence type="predicted"/>
<dbReference type="EMBL" id="RWIT01000012">
    <property type="protein sequence ID" value="RSK46830.1"/>
    <property type="molecule type" value="Genomic_DNA"/>
</dbReference>
<dbReference type="CDD" id="cd02966">
    <property type="entry name" value="TlpA_like_family"/>
    <property type="match status" value="1"/>
</dbReference>
<dbReference type="InterPro" id="IPR013766">
    <property type="entry name" value="Thioredoxin_domain"/>
</dbReference>
<feature type="chain" id="PRO_5019326707" evidence="1">
    <location>
        <begin position="22"/>
        <end position="400"/>
    </location>
</feature>
<comment type="caution">
    <text evidence="3">The sequence shown here is derived from an EMBL/GenBank/DDBJ whole genome shotgun (WGS) entry which is preliminary data.</text>
</comment>
<organism evidence="3 4">
    <name type="scientific">Hymenobacter rigui</name>
    <dbReference type="NCBI Taxonomy" id="334424"/>
    <lineage>
        <taxon>Bacteria</taxon>
        <taxon>Pseudomonadati</taxon>
        <taxon>Bacteroidota</taxon>
        <taxon>Cytophagia</taxon>
        <taxon>Cytophagales</taxon>
        <taxon>Hymenobacteraceae</taxon>
        <taxon>Hymenobacter</taxon>
    </lineage>
</organism>
<dbReference type="RefSeq" id="WP_125422964.1">
    <property type="nucleotide sequence ID" value="NZ_RWIT01000012.1"/>
</dbReference>
<reference evidence="3 4" key="1">
    <citation type="submission" date="2018-12" db="EMBL/GenBank/DDBJ databases">
        <authorList>
            <person name="Feng G."/>
            <person name="Zhu H."/>
        </authorList>
    </citation>
    <scope>NUCLEOTIDE SEQUENCE [LARGE SCALE GENOMIC DNA]</scope>
    <source>
        <strain evidence="3 4">KCTC 12533</strain>
    </source>
</reference>
<dbReference type="InterPro" id="IPR036249">
    <property type="entry name" value="Thioredoxin-like_sf"/>
</dbReference>
<dbReference type="PROSITE" id="PS51352">
    <property type="entry name" value="THIOREDOXIN_2"/>
    <property type="match status" value="1"/>
</dbReference>
<evidence type="ECO:0000313" key="4">
    <source>
        <dbReference type="Proteomes" id="UP000273500"/>
    </source>
</evidence>
<dbReference type="Pfam" id="PF08534">
    <property type="entry name" value="Redoxin"/>
    <property type="match status" value="1"/>
</dbReference>
<accession>A0A428KK92</accession>
<feature type="domain" description="Thioredoxin" evidence="2">
    <location>
        <begin position="25"/>
        <end position="166"/>
    </location>
</feature>
<dbReference type="Pfam" id="PF12543">
    <property type="entry name" value="DUF3738"/>
    <property type="match status" value="1"/>
</dbReference>
<name>A0A428KK92_9BACT</name>
<protein>
    <submittedName>
        <fullName evidence="3">TIGR03435 family protein</fullName>
    </submittedName>
</protein>